<organism evidence="1 2">
    <name type="scientific">Candidatus Accumulibacter appositus</name>
    <dbReference type="NCBI Taxonomy" id="1454003"/>
    <lineage>
        <taxon>Bacteria</taxon>
        <taxon>Pseudomonadati</taxon>
        <taxon>Pseudomonadota</taxon>
        <taxon>Betaproteobacteria</taxon>
        <taxon>Candidatus Accumulibacter</taxon>
    </lineage>
</organism>
<sequence>MPPLPMHSHARRLRTAKLPATFFAFSLPLPWS</sequence>
<comment type="caution">
    <text evidence="1">The sequence shown here is derived from an EMBL/GenBank/DDBJ whole genome shotgun (WGS) entry which is preliminary data.</text>
</comment>
<proteinExistence type="predicted"/>
<accession>A0A011NSX6</accession>
<evidence type="ECO:0000313" key="2">
    <source>
        <dbReference type="Proteomes" id="UP000021816"/>
    </source>
</evidence>
<gene>
    <name evidence="1" type="ORF">AW10_03048</name>
</gene>
<dbReference type="AlphaFoldDB" id="A0A011NSX6"/>
<evidence type="ECO:0000313" key="1">
    <source>
        <dbReference type="EMBL" id="EXI78441.1"/>
    </source>
</evidence>
<dbReference type="Proteomes" id="UP000021816">
    <property type="component" value="Unassembled WGS sequence"/>
</dbReference>
<protein>
    <submittedName>
        <fullName evidence="1">Uncharacterized protein</fullName>
    </submittedName>
</protein>
<reference evidence="1 2" key="1">
    <citation type="submission" date="2014-02" db="EMBL/GenBank/DDBJ databases">
        <title>Expanding our view of genomic diversity in Candidatus Accumulibacter clades.</title>
        <authorList>
            <person name="Skennerton C.T."/>
            <person name="Barr J.J."/>
            <person name="Slater F.R."/>
            <person name="Bond P.L."/>
            <person name="Tyson G.W."/>
        </authorList>
    </citation>
    <scope>NUCLEOTIDE SEQUENCE [LARGE SCALE GENOMIC DNA]</scope>
    <source>
        <strain evidence="2">BA-92</strain>
    </source>
</reference>
<dbReference type="EMBL" id="JEMX01000071">
    <property type="protein sequence ID" value="EXI78441.1"/>
    <property type="molecule type" value="Genomic_DNA"/>
</dbReference>
<name>A0A011NSX6_9PROT</name>